<dbReference type="AlphaFoldDB" id="A0A2A5BBN3"/>
<evidence type="ECO:0000313" key="12">
    <source>
        <dbReference type="EMBL" id="PCJ28751.1"/>
    </source>
</evidence>
<feature type="binding site" evidence="11">
    <location>
        <position position="95"/>
    </location>
    <ligand>
        <name>[2Fe-2S] cluster</name>
        <dbReference type="ChEBI" id="CHEBI:190135"/>
    </ligand>
</feature>
<dbReference type="CDD" id="cd03064">
    <property type="entry name" value="TRX_Fd_NuoE"/>
    <property type="match status" value="1"/>
</dbReference>
<dbReference type="GO" id="GO:0051537">
    <property type="term" value="F:2 iron, 2 sulfur cluster binding"/>
    <property type="evidence" value="ECO:0007669"/>
    <property type="project" value="UniProtKB-KW"/>
</dbReference>
<dbReference type="InterPro" id="IPR042128">
    <property type="entry name" value="NuoE_dom"/>
</dbReference>
<comment type="similarity">
    <text evidence="1">Belongs to the complex I 24 kDa subunit family.</text>
</comment>
<dbReference type="Proteomes" id="UP000218327">
    <property type="component" value="Unassembled WGS sequence"/>
</dbReference>
<feature type="binding site" evidence="11">
    <location>
        <position position="131"/>
    </location>
    <ligand>
        <name>[2Fe-2S] cluster</name>
        <dbReference type="ChEBI" id="CHEBI:190135"/>
    </ligand>
</feature>
<evidence type="ECO:0000256" key="5">
    <source>
        <dbReference type="ARBA" id="ARBA00023004"/>
    </source>
</evidence>
<organism evidence="12 13">
    <name type="scientific">SAR86 cluster bacterium</name>
    <dbReference type="NCBI Taxonomy" id="2030880"/>
    <lineage>
        <taxon>Bacteria</taxon>
        <taxon>Pseudomonadati</taxon>
        <taxon>Pseudomonadota</taxon>
        <taxon>Gammaproteobacteria</taxon>
        <taxon>SAR86 cluster</taxon>
    </lineage>
</organism>
<comment type="cofactor">
    <cofactor evidence="11">
        <name>[2Fe-2S] cluster</name>
        <dbReference type="ChEBI" id="CHEBI:190135"/>
    </cofactor>
    <text evidence="11">Binds 1 [2Fe-2S] cluster.</text>
</comment>
<dbReference type="SUPFAM" id="SSF52833">
    <property type="entry name" value="Thioredoxin-like"/>
    <property type="match status" value="1"/>
</dbReference>
<protein>
    <recommendedName>
        <fullName evidence="2">NADH-quinone oxidoreductase subunit E</fullName>
    </recommendedName>
    <alternativeName>
        <fullName evidence="8">NADH dehydrogenase I subunit E</fullName>
    </alternativeName>
    <alternativeName>
        <fullName evidence="9">NDH-1 subunit E</fullName>
    </alternativeName>
</protein>
<sequence>MIASTATRHRKLSAEEIAEIEHEMTLYPDKKAVGLEALKIVQKYQGWVSDESLLGISKYLGIPASDLEGVATFFNLVYREPVGKNVILFCDSVSCWIMGCEGIKKHIKDTLDINYGETTKDGDFTLIPVPCLGDCDRAPVMMVGPDLHRNLTPGAIDKIILDYSKSKSAE</sequence>
<evidence type="ECO:0000256" key="9">
    <source>
        <dbReference type="ARBA" id="ARBA00032788"/>
    </source>
</evidence>
<proteinExistence type="inferred from homology"/>
<evidence type="ECO:0000256" key="2">
    <source>
        <dbReference type="ARBA" id="ARBA00019898"/>
    </source>
</evidence>
<dbReference type="InterPro" id="IPR036249">
    <property type="entry name" value="Thioredoxin-like_sf"/>
</dbReference>
<evidence type="ECO:0000256" key="1">
    <source>
        <dbReference type="ARBA" id="ARBA00010643"/>
    </source>
</evidence>
<dbReference type="Gene3D" id="3.40.30.10">
    <property type="entry name" value="Glutaredoxin"/>
    <property type="match status" value="1"/>
</dbReference>
<dbReference type="GO" id="GO:0046872">
    <property type="term" value="F:metal ion binding"/>
    <property type="evidence" value="ECO:0007669"/>
    <property type="project" value="UniProtKB-KW"/>
</dbReference>
<dbReference type="GO" id="GO:0003954">
    <property type="term" value="F:NADH dehydrogenase activity"/>
    <property type="evidence" value="ECO:0007669"/>
    <property type="project" value="TreeGrafter"/>
</dbReference>
<feature type="binding site" evidence="11">
    <location>
        <position position="90"/>
    </location>
    <ligand>
        <name>[2Fe-2S] cluster</name>
        <dbReference type="ChEBI" id="CHEBI:190135"/>
    </ligand>
</feature>
<dbReference type="Pfam" id="PF01257">
    <property type="entry name" value="2Fe-2S_thioredx"/>
    <property type="match status" value="1"/>
</dbReference>
<comment type="cofactor">
    <cofactor evidence="10">
        <name>[2Fe-2S] cluster</name>
        <dbReference type="ChEBI" id="CHEBI:190135"/>
    </cofactor>
</comment>
<dbReference type="Gene3D" id="1.10.10.1590">
    <property type="entry name" value="NADH-quinone oxidoreductase subunit E"/>
    <property type="match status" value="1"/>
</dbReference>
<keyword evidence="3 11" id="KW-0001">2Fe-2S</keyword>
<dbReference type="InterPro" id="IPR002023">
    <property type="entry name" value="NuoE-like"/>
</dbReference>
<accession>A0A2A5BBN3</accession>
<keyword evidence="6 11" id="KW-0411">Iron-sulfur</keyword>
<evidence type="ECO:0000313" key="13">
    <source>
        <dbReference type="Proteomes" id="UP000218327"/>
    </source>
</evidence>
<keyword evidence="5 11" id="KW-0408">Iron</keyword>
<dbReference type="PANTHER" id="PTHR10371:SF3">
    <property type="entry name" value="NADH DEHYDROGENASE [UBIQUINONE] FLAVOPROTEIN 2, MITOCHONDRIAL"/>
    <property type="match status" value="1"/>
</dbReference>
<comment type="subunit">
    <text evidence="7">Composed of 13 different subunits. Subunits NuoCD, E, F, and G constitute the peripheral sector of the complex.</text>
</comment>
<evidence type="ECO:0000256" key="4">
    <source>
        <dbReference type="ARBA" id="ARBA00022723"/>
    </source>
</evidence>
<gene>
    <name evidence="12" type="ORF">COA96_00395</name>
</gene>
<evidence type="ECO:0000256" key="10">
    <source>
        <dbReference type="ARBA" id="ARBA00034078"/>
    </source>
</evidence>
<evidence type="ECO:0000256" key="6">
    <source>
        <dbReference type="ARBA" id="ARBA00023014"/>
    </source>
</evidence>
<evidence type="ECO:0000256" key="3">
    <source>
        <dbReference type="ARBA" id="ARBA00022714"/>
    </source>
</evidence>
<name>A0A2A5BBN3_9GAMM</name>
<dbReference type="FunFam" id="3.40.30.10:FF:000015">
    <property type="entry name" value="NADH-quinone oxidoreductase subunit E"/>
    <property type="match status" value="1"/>
</dbReference>
<evidence type="ECO:0000256" key="7">
    <source>
        <dbReference type="ARBA" id="ARBA00026021"/>
    </source>
</evidence>
<comment type="caution">
    <text evidence="12">The sequence shown here is derived from an EMBL/GenBank/DDBJ whole genome shotgun (WGS) entry which is preliminary data.</text>
</comment>
<evidence type="ECO:0000256" key="11">
    <source>
        <dbReference type="PIRSR" id="PIRSR000216-1"/>
    </source>
</evidence>
<dbReference type="PROSITE" id="PS01099">
    <property type="entry name" value="COMPLEX1_24K"/>
    <property type="match status" value="1"/>
</dbReference>
<dbReference type="NCBIfam" id="NF005722">
    <property type="entry name" value="PRK07539.1-2"/>
    <property type="match status" value="1"/>
</dbReference>
<dbReference type="PANTHER" id="PTHR10371">
    <property type="entry name" value="NADH DEHYDROGENASE UBIQUINONE FLAVOPROTEIN 2, MITOCHONDRIAL"/>
    <property type="match status" value="1"/>
</dbReference>
<dbReference type="InterPro" id="IPR041921">
    <property type="entry name" value="NuoE_N"/>
</dbReference>
<dbReference type="EMBL" id="NVVJ01000001">
    <property type="protein sequence ID" value="PCJ28751.1"/>
    <property type="molecule type" value="Genomic_DNA"/>
</dbReference>
<keyword evidence="4 11" id="KW-0479">Metal-binding</keyword>
<feature type="binding site" evidence="11">
    <location>
        <position position="135"/>
    </location>
    <ligand>
        <name>[2Fe-2S] cluster</name>
        <dbReference type="ChEBI" id="CHEBI:190135"/>
    </ligand>
</feature>
<evidence type="ECO:0000256" key="8">
    <source>
        <dbReference type="ARBA" id="ARBA00031580"/>
    </source>
</evidence>
<reference evidence="13" key="1">
    <citation type="submission" date="2017-08" db="EMBL/GenBank/DDBJ databases">
        <title>A dynamic microbial community with high functional redundancy inhabits the cold, oxic subseafloor aquifer.</title>
        <authorList>
            <person name="Tully B.J."/>
            <person name="Wheat C.G."/>
            <person name="Glazer B.T."/>
            <person name="Huber J.A."/>
        </authorList>
    </citation>
    <scope>NUCLEOTIDE SEQUENCE [LARGE SCALE GENOMIC DNA]</scope>
</reference>
<dbReference type="PIRSF" id="PIRSF000216">
    <property type="entry name" value="NADH_DH_24kDa"/>
    <property type="match status" value="1"/>
</dbReference>
<dbReference type="NCBIfam" id="TIGR01958">
    <property type="entry name" value="nuoE_fam"/>
    <property type="match status" value="1"/>
</dbReference>